<accession>K0TAL3</accession>
<feature type="region of interest" description="Disordered" evidence="1">
    <location>
        <begin position="1"/>
        <end position="23"/>
    </location>
</feature>
<feature type="region of interest" description="Disordered" evidence="1">
    <location>
        <begin position="112"/>
        <end position="146"/>
    </location>
</feature>
<protein>
    <submittedName>
        <fullName evidence="2">Uncharacterized protein</fullName>
    </submittedName>
</protein>
<proteinExistence type="predicted"/>
<evidence type="ECO:0000313" key="3">
    <source>
        <dbReference type="Proteomes" id="UP000266841"/>
    </source>
</evidence>
<name>K0TAL3_THAOC</name>
<dbReference type="eggNOG" id="ENOG502SQQN">
    <property type="taxonomic scope" value="Eukaryota"/>
</dbReference>
<dbReference type="OrthoDB" id="47859at2759"/>
<dbReference type="AlphaFoldDB" id="K0TAL3"/>
<dbReference type="EMBL" id="AGNL01012938">
    <property type="protein sequence ID" value="EJK67547.1"/>
    <property type="molecule type" value="Genomic_DNA"/>
</dbReference>
<keyword evidence="3" id="KW-1185">Reference proteome</keyword>
<gene>
    <name evidence="2" type="ORF">THAOC_11401</name>
</gene>
<organism evidence="2 3">
    <name type="scientific">Thalassiosira oceanica</name>
    <name type="common">Marine diatom</name>
    <dbReference type="NCBI Taxonomy" id="159749"/>
    <lineage>
        <taxon>Eukaryota</taxon>
        <taxon>Sar</taxon>
        <taxon>Stramenopiles</taxon>
        <taxon>Ochrophyta</taxon>
        <taxon>Bacillariophyta</taxon>
        <taxon>Coscinodiscophyceae</taxon>
        <taxon>Thalassiosirophycidae</taxon>
        <taxon>Thalassiosirales</taxon>
        <taxon>Thalassiosiraceae</taxon>
        <taxon>Thalassiosira</taxon>
    </lineage>
</organism>
<reference evidence="2 3" key="1">
    <citation type="journal article" date="2012" name="Genome Biol.">
        <title>Genome and low-iron response of an oceanic diatom adapted to chronic iron limitation.</title>
        <authorList>
            <person name="Lommer M."/>
            <person name="Specht M."/>
            <person name="Roy A.S."/>
            <person name="Kraemer L."/>
            <person name="Andreson R."/>
            <person name="Gutowska M.A."/>
            <person name="Wolf J."/>
            <person name="Bergner S.V."/>
            <person name="Schilhabel M.B."/>
            <person name="Klostermeier U.C."/>
            <person name="Beiko R.G."/>
            <person name="Rosenstiel P."/>
            <person name="Hippler M."/>
            <person name="Laroche J."/>
        </authorList>
    </citation>
    <scope>NUCLEOTIDE SEQUENCE [LARGE SCALE GENOMIC DNA]</scope>
    <source>
        <strain evidence="2 3">CCMP1005</strain>
    </source>
</reference>
<evidence type="ECO:0000313" key="2">
    <source>
        <dbReference type="EMBL" id="EJK67547.1"/>
    </source>
</evidence>
<sequence>MTTMAFDKPHSTHTRRHNFGQPLSGSQVSLGLLPTYEDGAMMTSLLLRWTDEAEYESIGMYSNQTGSSKDTRRPSRLSTLSIVSGLLALVLLLTLRPDDKVSLRYAVTRQKAPKNRAGGGDARASARRPGDDAASAPPLPQSVDSHQHAKNVNSHAILPLSRTGSAKIPAKAARTTQGRIKSIHLIGERHSGTNWITGHLQACFGAKLPVLNRYTRFKHWFQYNDTIDDAGTEHYHPPGSALVVSIFRSPVDWVNAMRERPYHSPMHFHLGWKEFVTRPWTIERGEHDRLLIESGAHVNATCERPNGMSFDEVVPCSAGDRKMGNYTFNGRSPIASVLYEHDSKTGRPYGSVVDLRRDKIRNFLGLAGSPGVGAFVPVRYERLVRRGTGDLIGRVENETGVTAECDRFPARKLARKAMDPGFVEWMNEHVDWETEKLIGYKKRD</sequence>
<evidence type="ECO:0000256" key="1">
    <source>
        <dbReference type="SAM" id="MobiDB-lite"/>
    </source>
</evidence>
<comment type="caution">
    <text evidence="2">The sequence shown here is derived from an EMBL/GenBank/DDBJ whole genome shotgun (WGS) entry which is preliminary data.</text>
</comment>
<dbReference type="Proteomes" id="UP000266841">
    <property type="component" value="Unassembled WGS sequence"/>
</dbReference>